<reference evidence="1 2" key="1">
    <citation type="submission" date="2019-05" db="EMBL/GenBank/DDBJ databases">
        <title>Psychrobacillus vulpis sp. nov., a new species isolated from feces of a red fox that inhabits in The Tablas de Daimiel Natural Park, Albacete, Spain.</title>
        <authorList>
            <person name="Rodriguez M."/>
            <person name="Reina J.C."/>
            <person name="Bejar V."/>
            <person name="Llamas I."/>
        </authorList>
    </citation>
    <scope>NUCLEOTIDE SEQUENCE [LARGE SCALE GENOMIC DNA]</scope>
    <source>
        <strain evidence="1 2">NEAU-3TGS17</strain>
    </source>
</reference>
<proteinExistence type="predicted"/>
<gene>
    <name evidence="1" type="ORF">FG382_19575</name>
</gene>
<sequence length="147" mass="17016">MTSMTILIIVISTILKMLMSPPSAVVGWVVSKFELHPKLDSKDVTVTFNGKELEEIEKNIFTDYFNEALFLERKQIFPGNEENFLNPETDVIPFVINVKSKNKEMNFFVYSDEDQFDVIKQWKKKVAYYTLSSESLKKFAISNSINV</sequence>
<name>A0A544SWK1_9BACI</name>
<accession>A0A544SWK1</accession>
<dbReference type="AlphaFoldDB" id="A0A544SWK1"/>
<evidence type="ECO:0000313" key="1">
    <source>
        <dbReference type="EMBL" id="TQR09582.1"/>
    </source>
</evidence>
<dbReference type="EMBL" id="VDGH01000013">
    <property type="protein sequence ID" value="TQR09582.1"/>
    <property type="molecule type" value="Genomic_DNA"/>
</dbReference>
<organism evidence="1 2">
    <name type="scientific">Psychrobacillus lasiicapitis</name>
    <dbReference type="NCBI Taxonomy" id="1636719"/>
    <lineage>
        <taxon>Bacteria</taxon>
        <taxon>Bacillati</taxon>
        <taxon>Bacillota</taxon>
        <taxon>Bacilli</taxon>
        <taxon>Bacillales</taxon>
        <taxon>Bacillaceae</taxon>
        <taxon>Psychrobacillus</taxon>
    </lineage>
</organism>
<dbReference type="RefSeq" id="WP_142540556.1">
    <property type="nucleotide sequence ID" value="NZ_BMIE01000002.1"/>
</dbReference>
<comment type="caution">
    <text evidence="1">The sequence shown here is derived from an EMBL/GenBank/DDBJ whole genome shotgun (WGS) entry which is preliminary data.</text>
</comment>
<dbReference type="InterPro" id="IPR019723">
    <property type="entry name" value="Uncharacterised_YfmQ"/>
</dbReference>
<evidence type="ECO:0000313" key="2">
    <source>
        <dbReference type="Proteomes" id="UP000317316"/>
    </source>
</evidence>
<dbReference type="OrthoDB" id="2718899at2"/>
<keyword evidence="2" id="KW-1185">Reference proteome</keyword>
<protein>
    <submittedName>
        <fullName evidence="1">Uncharacterized protein</fullName>
    </submittedName>
</protein>
<dbReference type="Pfam" id="PF10787">
    <property type="entry name" value="YfmQ"/>
    <property type="match status" value="1"/>
</dbReference>
<dbReference type="Proteomes" id="UP000317316">
    <property type="component" value="Unassembled WGS sequence"/>
</dbReference>